<organism evidence="2 3">
    <name type="scientific">Moorena producens PAL-8-15-08-1</name>
    <dbReference type="NCBI Taxonomy" id="1458985"/>
    <lineage>
        <taxon>Bacteria</taxon>
        <taxon>Bacillati</taxon>
        <taxon>Cyanobacteriota</taxon>
        <taxon>Cyanophyceae</taxon>
        <taxon>Coleofasciculales</taxon>
        <taxon>Coleofasciculaceae</taxon>
        <taxon>Moorena</taxon>
    </lineage>
</organism>
<sequence length="70" mass="7577">MRDHLVLLKPPLVPQSWGTLTVFSPQNWGARGAKPYPESATPGRENRSGKCKRTVVSGQRSALAQASSCL</sequence>
<feature type="region of interest" description="Disordered" evidence="1">
    <location>
        <begin position="28"/>
        <end position="57"/>
    </location>
</feature>
<evidence type="ECO:0000256" key="1">
    <source>
        <dbReference type="SAM" id="MobiDB-lite"/>
    </source>
</evidence>
<protein>
    <submittedName>
        <fullName evidence="2">Uncharacterized protein</fullName>
    </submittedName>
</protein>
<dbReference type="KEGG" id="mpro:BJP34_03245"/>
<name>A0A1D8TLW8_9CYAN</name>
<proteinExistence type="predicted"/>
<dbReference type="AlphaFoldDB" id="A0A1D8TLW8"/>
<reference evidence="3" key="1">
    <citation type="submission" date="2016-10" db="EMBL/GenBank/DDBJ databases">
        <title>Comparative genomics uncovers the prolific and rare metabolic potential of the cyanobacterial genus Moorea.</title>
        <authorList>
            <person name="Leao T."/>
            <person name="Castelao G."/>
            <person name="Korobeynikov A."/>
            <person name="Monroe E.A."/>
            <person name="Podell S."/>
            <person name="Glukhov E."/>
            <person name="Allen E."/>
            <person name="Gerwick W.H."/>
            <person name="Gerwick L."/>
        </authorList>
    </citation>
    <scope>NUCLEOTIDE SEQUENCE [LARGE SCALE GENOMIC DNA]</scope>
    <source>
        <strain evidence="3">PAL-8-15-08-1</strain>
    </source>
</reference>
<dbReference type="Proteomes" id="UP000177870">
    <property type="component" value="Chromosome"/>
</dbReference>
<accession>A0A1D8TLW8</accession>
<evidence type="ECO:0000313" key="3">
    <source>
        <dbReference type="Proteomes" id="UP000177870"/>
    </source>
</evidence>
<gene>
    <name evidence="2" type="ORF">BJP34_03245</name>
</gene>
<evidence type="ECO:0000313" key="2">
    <source>
        <dbReference type="EMBL" id="AOW98593.1"/>
    </source>
</evidence>
<dbReference type="EMBL" id="CP017599">
    <property type="protein sequence ID" value="AOW98593.1"/>
    <property type="molecule type" value="Genomic_DNA"/>
</dbReference>